<dbReference type="InterPro" id="IPR000073">
    <property type="entry name" value="AB_hydrolase_1"/>
</dbReference>
<dbReference type="GO" id="GO:0016787">
    <property type="term" value="F:hydrolase activity"/>
    <property type="evidence" value="ECO:0007669"/>
    <property type="project" value="UniProtKB-KW"/>
</dbReference>
<dbReference type="InterPro" id="IPR011009">
    <property type="entry name" value="Kinase-like_dom_sf"/>
</dbReference>
<dbReference type="Proteomes" id="UP000452235">
    <property type="component" value="Unassembled WGS sequence"/>
</dbReference>
<dbReference type="Gene3D" id="3.40.50.1820">
    <property type="entry name" value="alpha/beta hydrolase"/>
    <property type="match status" value="1"/>
</dbReference>
<dbReference type="EMBL" id="BLJY01000008">
    <property type="protein sequence ID" value="GFF18218.1"/>
    <property type="molecule type" value="Genomic_DNA"/>
</dbReference>
<dbReference type="GO" id="GO:0005524">
    <property type="term" value="F:ATP binding"/>
    <property type="evidence" value="ECO:0007669"/>
    <property type="project" value="InterPro"/>
</dbReference>
<accession>A0A5M3Z9Z5</accession>
<dbReference type="SMART" id="SM00220">
    <property type="entry name" value="S_TKc"/>
    <property type="match status" value="1"/>
</dbReference>
<dbReference type="Pfam" id="PF00561">
    <property type="entry name" value="Abhydrolase_1"/>
    <property type="match status" value="1"/>
</dbReference>
<evidence type="ECO:0000313" key="1">
    <source>
        <dbReference type="EMBL" id="GFF18218.1"/>
    </source>
</evidence>
<dbReference type="PANTHER" id="PTHR43194:SF2">
    <property type="entry name" value="PEROXISOMAL MEMBRANE PROTEIN LPX1"/>
    <property type="match status" value="1"/>
</dbReference>
<dbReference type="AlphaFoldDB" id="A0A5M3Z9Z5"/>
<dbReference type="PANTHER" id="PTHR43194">
    <property type="entry name" value="HYDROLASE ALPHA/BETA FOLD FAMILY"/>
    <property type="match status" value="1"/>
</dbReference>
<keyword evidence="2" id="KW-1185">Reference proteome</keyword>
<dbReference type="VEuPathDB" id="FungiDB:ATEG_06414"/>
<dbReference type="OrthoDB" id="408373at2759"/>
<gene>
    <name evidence="1" type="ORF">ATEIFO6365_0008016200</name>
</gene>
<dbReference type="SUPFAM" id="SSF53474">
    <property type="entry name" value="alpha/beta-Hydrolases"/>
    <property type="match status" value="1"/>
</dbReference>
<sequence length="648" mass="71472">MGPDIQSERAPWAVKRVAGGGGDGLDVVIESQGIDFVIRVCQPLPVNDHDASKDVDQDYGRHFDEAFRRDDLEECERLLDELGELLVDPCQAFIDQHGLQRRQGVTLDCYVDFPQVHLQLVSQQGAPKVIEFPDPPQPSMHRSFPQELVEEVRAVRKFALSEIRVIDTIVERRLFKVSVAGEMLLCKMARGDELAREMGCLHKISLLDHPTIRAPKLEGVVGWNEENTGVLMTYIEGKYTLDDIPIDIHPQTIRKWIIQIQQTVEALHKNDIKWGDVKPENILIDRNDNAWVLDFGGGWTDGWVSEQLHDTKEGDLEGLNKMISYLDRLGRTAPTNTPPLPAPSEAAFTSTFGTLLPPASYLDTPHGRAAYYTLPPSSSPTSHPNKSKISRVLFIHGVQTPAIGLQPLASALASRFPHAECVLLDLWGHGLSETPVLPHEPSLFHALIEALLTELGWADAHFVGYSFGGSTTASFAAARPERVTSMVLVAPAGLVRAAQFDAAQQKYLSLRDGSAEEEEAARAWILQWLEGGELVVPDDWEERVARGEVVAEAVREWQMREHAGHLASVVGIVRDGGVFDAHGGFVEAVRMGVRCLCVLGERDGLCSVRDLEGVGMRDVVVVKGVGHGVVRERVGEVADSIEGFWGML</sequence>
<protein>
    <submittedName>
        <fullName evidence="1">Valacyclovir hydrolase</fullName>
    </submittedName>
</protein>
<dbReference type="PRINTS" id="PR00111">
    <property type="entry name" value="ABHYDROLASE"/>
</dbReference>
<dbReference type="Gene3D" id="1.10.510.10">
    <property type="entry name" value="Transferase(Phosphotransferase) domain 1"/>
    <property type="match status" value="1"/>
</dbReference>
<organism evidence="1 2">
    <name type="scientific">Aspergillus terreus</name>
    <dbReference type="NCBI Taxonomy" id="33178"/>
    <lineage>
        <taxon>Eukaryota</taxon>
        <taxon>Fungi</taxon>
        <taxon>Dikarya</taxon>
        <taxon>Ascomycota</taxon>
        <taxon>Pezizomycotina</taxon>
        <taxon>Eurotiomycetes</taxon>
        <taxon>Eurotiomycetidae</taxon>
        <taxon>Eurotiales</taxon>
        <taxon>Aspergillaceae</taxon>
        <taxon>Aspergillus</taxon>
        <taxon>Aspergillus subgen. Circumdati</taxon>
    </lineage>
</organism>
<reference evidence="1 2" key="1">
    <citation type="submission" date="2020-01" db="EMBL/GenBank/DDBJ databases">
        <title>Aspergillus terreus IFO 6365 whole genome shotgun sequence.</title>
        <authorList>
            <person name="Kanamasa S."/>
            <person name="Takahashi H."/>
        </authorList>
    </citation>
    <scope>NUCLEOTIDE SEQUENCE [LARGE SCALE GENOMIC DNA]</scope>
    <source>
        <strain evidence="1 2">IFO 6365</strain>
    </source>
</reference>
<dbReference type="InterPro" id="IPR050228">
    <property type="entry name" value="Carboxylesterase_BioH"/>
</dbReference>
<dbReference type="GO" id="GO:0004672">
    <property type="term" value="F:protein kinase activity"/>
    <property type="evidence" value="ECO:0007669"/>
    <property type="project" value="InterPro"/>
</dbReference>
<dbReference type="InterPro" id="IPR000719">
    <property type="entry name" value="Prot_kinase_dom"/>
</dbReference>
<comment type="caution">
    <text evidence="1">The sequence shown here is derived from an EMBL/GenBank/DDBJ whole genome shotgun (WGS) entry which is preliminary data.</text>
</comment>
<dbReference type="SUPFAM" id="SSF56112">
    <property type="entry name" value="Protein kinase-like (PK-like)"/>
    <property type="match status" value="1"/>
</dbReference>
<dbReference type="VEuPathDB" id="FungiDB:ATEG_09122"/>
<name>A0A5M3Z9Z5_ASPTE</name>
<dbReference type="InterPro" id="IPR029058">
    <property type="entry name" value="AB_hydrolase_fold"/>
</dbReference>
<dbReference type="Pfam" id="PF00069">
    <property type="entry name" value="Pkinase"/>
    <property type="match status" value="1"/>
</dbReference>
<proteinExistence type="predicted"/>
<keyword evidence="1" id="KW-0378">Hydrolase</keyword>
<evidence type="ECO:0000313" key="2">
    <source>
        <dbReference type="Proteomes" id="UP000452235"/>
    </source>
</evidence>